<protein>
    <submittedName>
        <fullName evidence="1">Uncharacterized protein</fullName>
    </submittedName>
</protein>
<dbReference type="Proteomes" id="UP000315540">
    <property type="component" value="Unassembled WGS sequence"/>
</dbReference>
<organism evidence="1 2">
    <name type="scientific">Aquimarina algicola</name>
    <dbReference type="NCBI Taxonomy" id="2589995"/>
    <lineage>
        <taxon>Bacteria</taxon>
        <taxon>Pseudomonadati</taxon>
        <taxon>Bacteroidota</taxon>
        <taxon>Flavobacteriia</taxon>
        <taxon>Flavobacteriales</taxon>
        <taxon>Flavobacteriaceae</taxon>
        <taxon>Aquimarina</taxon>
    </lineage>
</organism>
<keyword evidence="2" id="KW-1185">Reference proteome</keyword>
<dbReference type="EMBL" id="VFWZ01000001">
    <property type="protein sequence ID" value="TPN89122.1"/>
    <property type="molecule type" value="Genomic_DNA"/>
</dbReference>
<comment type="caution">
    <text evidence="1">The sequence shown here is derived from an EMBL/GenBank/DDBJ whole genome shotgun (WGS) entry which is preliminary data.</text>
</comment>
<dbReference type="AlphaFoldDB" id="A0A504JJZ4"/>
<accession>A0A504JJZ4</accession>
<proteinExistence type="predicted"/>
<gene>
    <name evidence="1" type="ORF">FHK87_02555</name>
</gene>
<name>A0A504JJZ4_9FLAO</name>
<dbReference type="OrthoDB" id="1158981at2"/>
<evidence type="ECO:0000313" key="1">
    <source>
        <dbReference type="EMBL" id="TPN89122.1"/>
    </source>
</evidence>
<dbReference type="RefSeq" id="WP_140589398.1">
    <property type="nucleotide sequence ID" value="NZ_VFWZ01000001.1"/>
</dbReference>
<reference evidence="1 2" key="1">
    <citation type="submission" date="2019-06" db="EMBL/GenBank/DDBJ databases">
        <authorList>
            <person name="Meng X."/>
        </authorList>
    </citation>
    <scope>NUCLEOTIDE SEQUENCE [LARGE SCALE GENOMIC DNA]</scope>
    <source>
        <strain evidence="1 2">M625</strain>
    </source>
</reference>
<evidence type="ECO:0000313" key="2">
    <source>
        <dbReference type="Proteomes" id="UP000315540"/>
    </source>
</evidence>
<sequence>MEIRYTSLNDFDAHYIFDLNNNIKGIHRIHKYASEEIKAQKHVIDSLLKSGYADHLPKTYQEHLYNPSLSLTATDIYMYTPPKLLDRVRDEELVIWYEFNEETFTIKEIHIGNSYQSLSHNIKTTKTNNLCTFNIDSDQLTLNILYQIFEKIKKLKYQLDHETFTYQITINPNKKVLEITYHNKGNSLLLDFK</sequence>